<evidence type="ECO:0000256" key="1">
    <source>
        <dbReference type="ARBA" id="ARBA00023015"/>
    </source>
</evidence>
<reference evidence="5 6" key="1">
    <citation type="journal article" date="2018" name="Nat. Biotechnol.">
        <title>A standardized bacterial taxonomy based on genome phylogeny substantially revises the tree of life.</title>
        <authorList>
            <person name="Parks D.H."/>
            <person name="Chuvochina M."/>
            <person name="Waite D.W."/>
            <person name="Rinke C."/>
            <person name="Skarshewski A."/>
            <person name="Chaumeil P.A."/>
            <person name="Hugenholtz P."/>
        </authorList>
    </citation>
    <scope>NUCLEOTIDE SEQUENCE [LARGE SCALE GENOMIC DNA]</scope>
    <source>
        <strain evidence="5">UBA10948</strain>
    </source>
</reference>
<dbReference type="PANTHER" id="PTHR38445:SF12">
    <property type="entry name" value="GNTR-FAMILY TRANSCRIPTIONAL REGULATOR"/>
    <property type="match status" value="1"/>
</dbReference>
<keyword evidence="1" id="KW-0805">Transcription regulation</keyword>
<evidence type="ECO:0000313" key="6">
    <source>
        <dbReference type="Proteomes" id="UP000263273"/>
    </source>
</evidence>
<gene>
    <name evidence="5" type="ORF">DDZ44_08000</name>
</gene>
<sequence>MFLAIDFQSDIPIYIQLKQQIIAGIARGELKEGEELPSVRQLAQDIGINLHTVNKAYSLLKDDGFILMDRRKGAVINSLENMAEDDFKFRLREEINPLIAQAFCKGMTEEELQLEIGEIYRSYSQGAER</sequence>
<dbReference type="GO" id="GO:0003700">
    <property type="term" value="F:DNA-binding transcription factor activity"/>
    <property type="evidence" value="ECO:0007669"/>
    <property type="project" value="InterPro"/>
</dbReference>
<comment type="caution">
    <text evidence="5">The sequence shown here is derived from an EMBL/GenBank/DDBJ whole genome shotgun (WGS) entry which is preliminary data.</text>
</comment>
<keyword evidence="3" id="KW-0804">Transcription</keyword>
<dbReference type="SMART" id="SM00345">
    <property type="entry name" value="HTH_GNTR"/>
    <property type="match status" value="1"/>
</dbReference>
<dbReference type="EMBL" id="DNZF01000175">
    <property type="protein sequence ID" value="HBK53862.1"/>
    <property type="molecule type" value="Genomic_DNA"/>
</dbReference>
<evidence type="ECO:0000256" key="2">
    <source>
        <dbReference type="ARBA" id="ARBA00023125"/>
    </source>
</evidence>
<dbReference type="RefSeq" id="WP_061213271.1">
    <property type="nucleotide sequence ID" value="NZ_DCDX01000062.1"/>
</dbReference>
<dbReference type="Proteomes" id="UP000263273">
    <property type="component" value="Unassembled WGS sequence"/>
</dbReference>
<evidence type="ECO:0000313" key="5">
    <source>
        <dbReference type="EMBL" id="HBK53862.1"/>
    </source>
</evidence>
<dbReference type="CDD" id="cd07377">
    <property type="entry name" value="WHTH_GntR"/>
    <property type="match status" value="1"/>
</dbReference>
<dbReference type="PANTHER" id="PTHR38445">
    <property type="entry name" value="HTH-TYPE TRANSCRIPTIONAL REPRESSOR YTRA"/>
    <property type="match status" value="1"/>
</dbReference>
<dbReference type="STRING" id="378794.GCA_001570625_00738"/>
<dbReference type="AlphaFoldDB" id="A0A354Z072"/>
<dbReference type="Pfam" id="PF00392">
    <property type="entry name" value="GntR"/>
    <property type="match status" value="1"/>
</dbReference>
<evidence type="ECO:0000259" key="4">
    <source>
        <dbReference type="PROSITE" id="PS50949"/>
    </source>
</evidence>
<dbReference type="GO" id="GO:0003677">
    <property type="term" value="F:DNA binding"/>
    <property type="evidence" value="ECO:0007669"/>
    <property type="project" value="UniProtKB-KW"/>
</dbReference>
<dbReference type="PROSITE" id="PS50949">
    <property type="entry name" value="HTH_GNTR"/>
    <property type="match status" value="1"/>
</dbReference>
<dbReference type="SUPFAM" id="SSF46785">
    <property type="entry name" value="Winged helix' DNA-binding domain"/>
    <property type="match status" value="1"/>
</dbReference>
<organism evidence="5 6">
    <name type="scientific">Syntrophomonas wolfei</name>
    <dbReference type="NCBI Taxonomy" id="863"/>
    <lineage>
        <taxon>Bacteria</taxon>
        <taxon>Bacillati</taxon>
        <taxon>Bacillota</taxon>
        <taxon>Clostridia</taxon>
        <taxon>Eubacteriales</taxon>
        <taxon>Syntrophomonadaceae</taxon>
        <taxon>Syntrophomonas</taxon>
    </lineage>
</organism>
<protein>
    <submittedName>
        <fullName evidence="5">GntR family transcriptional regulator</fullName>
    </submittedName>
</protein>
<dbReference type="InterPro" id="IPR036388">
    <property type="entry name" value="WH-like_DNA-bd_sf"/>
</dbReference>
<feature type="domain" description="HTH gntR-type" evidence="4">
    <location>
        <begin position="11"/>
        <end position="79"/>
    </location>
</feature>
<dbReference type="Gene3D" id="1.10.10.10">
    <property type="entry name" value="Winged helix-like DNA-binding domain superfamily/Winged helix DNA-binding domain"/>
    <property type="match status" value="1"/>
</dbReference>
<keyword evidence="2" id="KW-0238">DNA-binding</keyword>
<name>A0A354Z072_9FIRM</name>
<dbReference type="InterPro" id="IPR000524">
    <property type="entry name" value="Tscrpt_reg_HTH_GntR"/>
</dbReference>
<accession>A0A354Z072</accession>
<proteinExistence type="predicted"/>
<dbReference type="InterPro" id="IPR036390">
    <property type="entry name" value="WH_DNA-bd_sf"/>
</dbReference>
<evidence type="ECO:0000256" key="3">
    <source>
        <dbReference type="ARBA" id="ARBA00023163"/>
    </source>
</evidence>